<dbReference type="EMBL" id="JACHHI010000002">
    <property type="protein sequence ID" value="MBB6477591.1"/>
    <property type="molecule type" value="Genomic_DNA"/>
</dbReference>
<dbReference type="GeneID" id="93485894"/>
<protein>
    <recommendedName>
        <fullName evidence="3">Copper amine oxidase-like N-terminal domain-containing protein</fullName>
    </recommendedName>
</protein>
<accession>A0A841R2I0</accession>
<evidence type="ECO:0000313" key="1">
    <source>
        <dbReference type="EMBL" id="MBB6477591.1"/>
    </source>
</evidence>
<proteinExistence type="predicted"/>
<evidence type="ECO:0008006" key="3">
    <source>
        <dbReference type="Google" id="ProtNLM"/>
    </source>
</evidence>
<dbReference type="Proteomes" id="UP000591941">
    <property type="component" value="Unassembled WGS sequence"/>
</dbReference>
<keyword evidence="2" id="KW-1185">Reference proteome</keyword>
<dbReference type="OrthoDB" id="1675044at2"/>
<organism evidence="1 2">
    <name type="scientific">Negativicoccus succinicivorans</name>
    <dbReference type="NCBI Taxonomy" id="620903"/>
    <lineage>
        <taxon>Bacteria</taxon>
        <taxon>Bacillati</taxon>
        <taxon>Bacillota</taxon>
        <taxon>Negativicutes</taxon>
        <taxon>Veillonellales</taxon>
        <taxon>Veillonellaceae</taxon>
        <taxon>Negativicoccus</taxon>
    </lineage>
</organism>
<dbReference type="RefSeq" id="WP_159822982.1">
    <property type="nucleotide sequence ID" value="NZ_CABWNB010000003.1"/>
</dbReference>
<evidence type="ECO:0000313" key="2">
    <source>
        <dbReference type="Proteomes" id="UP000591941"/>
    </source>
</evidence>
<gene>
    <name evidence="1" type="ORF">HNR45_000621</name>
</gene>
<dbReference type="AlphaFoldDB" id="A0A841R2I0"/>
<comment type="caution">
    <text evidence="1">The sequence shown here is derived from an EMBL/GenBank/DDBJ whole genome shotgun (WGS) entry which is preliminary data.</text>
</comment>
<sequence>MKQTWKNWLNIVGGMLVASLANGHAEAYPEAELSAWQAPYVGEEQTATRRDNSETLVFSDSPEYVMEEGLLCQGTIDGHGRLYFYHVNGSPRPMQLVVYALSDTTGAAVGVTREVIGTPDSFYTRHGREVSRKELFASATQRVLRLTEGRPELLLQEERIVVQPGELISGILDLETSAPVNVRVAMLGTSRTALHRLAYLPPLEQDASHDRGTFPATAREVKLAPYRPDRDGMRVIHLADGTRDSYLSGRDEITGREVTLCGNYGMTYTIKIPLIGLGPVDLFFNPQGGGYAGDMAIEVNGRWRPISLAGHYQKRAIGTDTVQDTIHLGTFPTETTVTVTWTPAGASFLPVRIWLVPHAMGASQAAREQEDD</sequence>
<name>A0A841R2I0_9FIRM</name>
<reference evidence="1 2" key="1">
    <citation type="submission" date="2020-08" db="EMBL/GenBank/DDBJ databases">
        <title>Genomic Encyclopedia of Type Strains, Phase IV (KMG-IV): sequencing the most valuable type-strain genomes for metagenomic binning, comparative biology and taxonomic classification.</title>
        <authorList>
            <person name="Goeker M."/>
        </authorList>
    </citation>
    <scope>NUCLEOTIDE SEQUENCE [LARGE SCALE GENOMIC DNA]</scope>
    <source>
        <strain evidence="1 2">DSM 21255</strain>
    </source>
</reference>